<dbReference type="GeneID" id="56144532"/>
<feature type="transmembrane region" description="Helical" evidence="1">
    <location>
        <begin position="38"/>
        <end position="58"/>
    </location>
</feature>
<sequence length="68" mass="7591">MPSNQDVRDAEPLIGYIVGALIAIGFFSGIILGNWAIWTVWIPLAITAIVIYLFYRLVLAVEYLAYDS</sequence>
<evidence type="ECO:0000313" key="3">
    <source>
        <dbReference type="Proteomes" id="UP000510869"/>
    </source>
</evidence>
<keyword evidence="1" id="KW-1133">Transmembrane helix</keyword>
<evidence type="ECO:0000313" key="2">
    <source>
        <dbReference type="EMBL" id="QLK25374.1"/>
    </source>
</evidence>
<feature type="transmembrane region" description="Helical" evidence="1">
    <location>
        <begin position="12"/>
        <end position="32"/>
    </location>
</feature>
<dbReference type="EMBL" id="CP059154">
    <property type="protein sequence ID" value="QLK25374.1"/>
    <property type="molecule type" value="Genomic_DNA"/>
</dbReference>
<evidence type="ECO:0000256" key="1">
    <source>
        <dbReference type="SAM" id="Phobius"/>
    </source>
</evidence>
<organism evidence="2 3">
    <name type="scientific">Natrinema zhouii</name>
    <dbReference type="NCBI Taxonomy" id="1710539"/>
    <lineage>
        <taxon>Archaea</taxon>
        <taxon>Methanobacteriati</taxon>
        <taxon>Methanobacteriota</taxon>
        <taxon>Stenosarchaea group</taxon>
        <taxon>Halobacteria</taxon>
        <taxon>Halobacteriales</taxon>
        <taxon>Natrialbaceae</taxon>
        <taxon>Natrinema</taxon>
    </lineage>
</organism>
<keyword evidence="1" id="KW-0812">Transmembrane</keyword>
<dbReference type="AlphaFoldDB" id="A0A7D6CNV9"/>
<name>A0A7D6CNV9_9EURY</name>
<dbReference type="Proteomes" id="UP000510869">
    <property type="component" value="Chromosome"/>
</dbReference>
<accession>A0A7D6CNV9</accession>
<dbReference type="RefSeq" id="WP_180840563.1">
    <property type="nucleotide sequence ID" value="NZ_CP059154.1"/>
</dbReference>
<dbReference type="OrthoDB" id="384523at2157"/>
<protein>
    <submittedName>
        <fullName evidence="2">Uncharacterized protein</fullName>
    </submittedName>
</protein>
<dbReference type="KEGG" id="nay:HYG81_14965"/>
<proteinExistence type="predicted"/>
<gene>
    <name evidence="2" type="ORF">HYG81_14965</name>
</gene>
<reference evidence="2 3" key="1">
    <citation type="submission" date="2020-07" db="EMBL/GenBank/DDBJ databases">
        <title>Natrinema (YPL30) sp. nov. and Haloterrigena xxxxxx (YPL8) sp. nov., isolated from a salt mine.</title>
        <authorList>
            <person name="Cui H."/>
        </authorList>
    </citation>
    <scope>NUCLEOTIDE SEQUENCE [LARGE SCALE GENOMIC DNA]</scope>
    <source>
        <strain evidence="2 3">YPL13</strain>
    </source>
</reference>
<keyword evidence="1" id="KW-0472">Membrane</keyword>
<keyword evidence="3" id="KW-1185">Reference proteome</keyword>